<feature type="compositionally biased region" description="Polar residues" evidence="1">
    <location>
        <begin position="1"/>
        <end position="19"/>
    </location>
</feature>
<name>A0AA35XZ92_LACSI</name>
<accession>A0AA35XZ92</accession>
<dbReference type="AlphaFoldDB" id="A0AA35XZ92"/>
<sequence>MEATDSESSGTDTNPQVINPGQHHLRQGNARPIPDSVQHINHWCRDEGIHPPYRMAREYYNHINRGTADKALPIIIRRINRQIDQARISINQILEVNATAQVNNADIL</sequence>
<feature type="region of interest" description="Disordered" evidence="1">
    <location>
        <begin position="1"/>
        <end position="34"/>
    </location>
</feature>
<reference evidence="2" key="1">
    <citation type="submission" date="2023-04" db="EMBL/GenBank/DDBJ databases">
        <authorList>
            <person name="Vijverberg K."/>
            <person name="Xiong W."/>
            <person name="Schranz E."/>
        </authorList>
    </citation>
    <scope>NUCLEOTIDE SEQUENCE</scope>
</reference>
<proteinExistence type="predicted"/>
<evidence type="ECO:0000313" key="2">
    <source>
        <dbReference type="EMBL" id="CAI9260729.1"/>
    </source>
</evidence>
<gene>
    <name evidence="2" type="ORF">LSALG_LOCUS1555</name>
</gene>
<evidence type="ECO:0000256" key="1">
    <source>
        <dbReference type="SAM" id="MobiDB-lite"/>
    </source>
</evidence>
<evidence type="ECO:0000313" key="3">
    <source>
        <dbReference type="Proteomes" id="UP001177003"/>
    </source>
</evidence>
<organism evidence="2 3">
    <name type="scientific">Lactuca saligna</name>
    <name type="common">Willowleaf lettuce</name>
    <dbReference type="NCBI Taxonomy" id="75948"/>
    <lineage>
        <taxon>Eukaryota</taxon>
        <taxon>Viridiplantae</taxon>
        <taxon>Streptophyta</taxon>
        <taxon>Embryophyta</taxon>
        <taxon>Tracheophyta</taxon>
        <taxon>Spermatophyta</taxon>
        <taxon>Magnoliopsida</taxon>
        <taxon>eudicotyledons</taxon>
        <taxon>Gunneridae</taxon>
        <taxon>Pentapetalae</taxon>
        <taxon>asterids</taxon>
        <taxon>campanulids</taxon>
        <taxon>Asterales</taxon>
        <taxon>Asteraceae</taxon>
        <taxon>Cichorioideae</taxon>
        <taxon>Cichorieae</taxon>
        <taxon>Lactucinae</taxon>
        <taxon>Lactuca</taxon>
    </lineage>
</organism>
<dbReference type="EMBL" id="OX465086">
    <property type="protein sequence ID" value="CAI9260729.1"/>
    <property type="molecule type" value="Genomic_DNA"/>
</dbReference>
<keyword evidence="3" id="KW-1185">Reference proteome</keyword>
<protein>
    <submittedName>
        <fullName evidence="2">Uncharacterized protein</fullName>
    </submittedName>
</protein>
<dbReference type="Proteomes" id="UP001177003">
    <property type="component" value="Chromosome 0"/>
</dbReference>